<organism evidence="2 3">
    <name type="scientific">Microbacterium memoriense</name>
    <dbReference type="NCBI Taxonomy" id="2978350"/>
    <lineage>
        <taxon>Bacteria</taxon>
        <taxon>Bacillati</taxon>
        <taxon>Actinomycetota</taxon>
        <taxon>Actinomycetes</taxon>
        <taxon>Micrococcales</taxon>
        <taxon>Microbacteriaceae</taxon>
        <taxon>Microbacterium</taxon>
    </lineage>
</organism>
<dbReference type="InterPro" id="IPR029058">
    <property type="entry name" value="AB_hydrolase_fold"/>
</dbReference>
<evidence type="ECO:0000313" key="2">
    <source>
        <dbReference type="EMBL" id="MCT9003275.1"/>
    </source>
</evidence>
<evidence type="ECO:0000313" key="3">
    <source>
        <dbReference type="Proteomes" id="UP001300496"/>
    </source>
</evidence>
<dbReference type="Pfam" id="PF12146">
    <property type="entry name" value="Hydrolase_4"/>
    <property type="match status" value="1"/>
</dbReference>
<dbReference type="EMBL" id="JAODOR010000017">
    <property type="protein sequence ID" value="MCT9003275.1"/>
    <property type="molecule type" value="Genomic_DNA"/>
</dbReference>
<dbReference type="Proteomes" id="UP001300496">
    <property type="component" value="Unassembled WGS sequence"/>
</dbReference>
<dbReference type="PANTHER" id="PTHR43798:SF33">
    <property type="entry name" value="HYDROLASE, PUTATIVE (AFU_ORTHOLOGUE AFUA_2G14860)-RELATED"/>
    <property type="match status" value="1"/>
</dbReference>
<feature type="domain" description="Serine aminopeptidase S33" evidence="1">
    <location>
        <begin position="53"/>
        <end position="297"/>
    </location>
</feature>
<proteinExistence type="predicted"/>
<accession>A0ABT2PF97</accession>
<name>A0ABT2PF97_9MICO</name>
<dbReference type="InterPro" id="IPR022742">
    <property type="entry name" value="Hydrolase_4"/>
</dbReference>
<sequence length="322" mass="34433">MASEWAPDILGRPFQQVTLDVGVDAGVPIVATLVRSHPSAWAGLTGALGDVDVLYVHGWSDYFFQTELAQFWNDLGARFYALDLRGYGRSLRPTRAPGYVSSLDEYDGDIAAALEAMASGRRRIVLLGHSTGGLTLSLWAARHPGVVSAVVLNSPWLELQTGALARQALAPIVQARARFDPFGAHPAVDLGFYSRAQRELGSLPAAPDGWRPERGFPTHPGWLAAIIAGHARVASGLHIDCPVLVLLSSRGSNPLAWSPEAISSDNVLVVDDIARAATKLGADVTLARIDGAIHDIFLSAPEPRASAYRALRRWLTGGALAR</sequence>
<dbReference type="RefSeq" id="WP_261607802.1">
    <property type="nucleotide sequence ID" value="NZ_JAODOR010000017.1"/>
</dbReference>
<dbReference type="Gene3D" id="3.40.50.1820">
    <property type="entry name" value="alpha/beta hydrolase"/>
    <property type="match status" value="1"/>
</dbReference>
<dbReference type="GO" id="GO:0016787">
    <property type="term" value="F:hydrolase activity"/>
    <property type="evidence" value="ECO:0007669"/>
    <property type="project" value="UniProtKB-KW"/>
</dbReference>
<comment type="caution">
    <text evidence="2">The sequence shown here is derived from an EMBL/GenBank/DDBJ whole genome shotgun (WGS) entry which is preliminary data.</text>
</comment>
<keyword evidence="2" id="KW-0378">Hydrolase</keyword>
<gene>
    <name evidence="2" type="ORF">N4R40_12985</name>
</gene>
<evidence type="ECO:0000259" key="1">
    <source>
        <dbReference type="Pfam" id="PF12146"/>
    </source>
</evidence>
<keyword evidence="3" id="KW-1185">Reference proteome</keyword>
<dbReference type="InterPro" id="IPR050266">
    <property type="entry name" value="AB_hydrolase_sf"/>
</dbReference>
<reference evidence="2 3" key="1">
    <citation type="journal article" date="2024" name="Int. J. Syst. Evol. Microbiol.">
        <title>Microbacterium memoriense sp. nov., a member of the Actinomycetota from marine beach sediment of the north coast of Portugal.</title>
        <authorList>
            <person name="Santos J.D.N.D."/>
            <person name="Klimek D."/>
            <person name="Calusinska M."/>
            <person name="Lobo-da-Cunha A."/>
            <person name="Catita J."/>
            <person name="Goncalves H."/>
            <person name="Gonzalez I."/>
            <person name="Lage O.M."/>
        </authorList>
    </citation>
    <scope>NUCLEOTIDE SEQUENCE [LARGE SCALE GENOMIC DNA]</scope>
    <source>
        <strain evidence="2 3">PMIC_1C1B</strain>
    </source>
</reference>
<dbReference type="SUPFAM" id="SSF53474">
    <property type="entry name" value="alpha/beta-Hydrolases"/>
    <property type="match status" value="1"/>
</dbReference>
<protein>
    <submittedName>
        <fullName evidence="2">Alpha/beta hydrolase</fullName>
    </submittedName>
</protein>
<dbReference type="PANTHER" id="PTHR43798">
    <property type="entry name" value="MONOACYLGLYCEROL LIPASE"/>
    <property type="match status" value="1"/>
</dbReference>